<evidence type="ECO:0000256" key="1">
    <source>
        <dbReference type="SAM" id="MobiDB-lite"/>
    </source>
</evidence>
<dbReference type="Proteomes" id="UP000017836">
    <property type="component" value="Unassembled WGS sequence"/>
</dbReference>
<dbReference type="EMBL" id="KI397142">
    <property type="protein sequence ID" value="ERM96661.1"/>
    <property type="molecule type" value="Genomic_DNA"/>
</dbReference>
<reference evidence="3" key="1">
    <citation type="journal article" date="2013" name="Science">
        <title>The Amborella genome and the evolution of flowering plants.</title>
        <authorList>
            <consortium name="Amborella Genome Project"/>
        </authorList>
    </citation>
    <scope>NUCLEOTIDE SEQUENCE [LARGE SCALE GENOMIC DNA]</scope>
</reference>
<sequence>MVEVLSVEERGREDSTGLNDRDESMSETHHVPAATQIKAALMRSRVAPAVLSDETLGLNSRLSPGIGTRRRRHKKMDSFLRM</sequence>
<gene>
    <name evidence="2" type="ORF">AMTR_s00001p00272540</name>
</gene>
<name>W1NMF0_AMBTC</name>
<accession>W1NMF0</accession>
<keyword evidence="3" id="KW-1185">Reference proteome</keyword>
<feature type="region of interest" description="Disordered" evidence="1">
    <location>
        <begin position="1"/>
        <end position="30"/>
    </location>
</feature>
<feature type="region of interest" description="Disordered" evidence="1">
    <location>
        <begin position="62"/>
        <end position="82"/>
    </location>
</feature>
<protein>
    <submittedName>
        <fullName evidence="2">Uncharacterized protein</fullName>
    </submittedName>
</protein>
<dbReference type="HOGENOM" id="CLU_2561321_0_0_1"/>
<organism evidence="2 3">
    <name type="scientific">Amborella trichopoda</name>
    <dbReference type="NCBI Taxonomy" id="13333"/>
    <lineage>
        <taxon>Eukaryota</taxon>
        <taxon>Viridiplantae</taxon>
        <taxon>Streptophyta</taxon>
        <taxon>Embryophyta</taxon>
        <taxon>Tracheophyta</taxon>
        <taxon>Spermatophyta</taxon>
        <taxon>Magnoliopsida</taxon>
        <taxon>Amborellales</taxon>
        <taxon>Amborellaceae</taxon>
        <taxon>Amborella</taxon>
    </lineage>
</organism>
<feature type="compositionally biased region" description="Basic and acidic residues" evidence="1">
    <location>
        <begin position="7"/>
        <end position="30"/>
    </location>
</feature>
<evidence type="ECO:0000313" key="3">
    <source>
        <dbReference type="Proteomes" id="UP000017836"/>
    </source>
</evidence>
<evidence type="ECO:0000313" key="2">
    <source>
        <dbReference type="EMBL" id="ERM96661.1"/>
    </source>
</evidence>
<dbReference type="AlphaFoldDB" id="W1NMF0"/>
<dbReference type="Gramene" id="ERM96661">
    <property type="protein sequence ID" value="ERM96661"/>
    <property type="gene ID" value="AMTR_s00001p00272540"/>
</dbReference>
<proteinExistence type="predicted"/>